<name>A0ABN6F252_9BACT</name>
<protein>
    <recommendedName>
        <fullName evidence="4">Probable glycine dehydrogenase (decarboxylating) subunit 1</fullName>
        <ecNumber evidence="4">1.4.4.2</ecNumber>
    </recommendedName>
    <alternativeName>
        <fullName evidence="4">Glycine cleavage system P-protein subunit 1</fullName>
    </alternativeName>
    <alternativeName>
        <fullName evidence="4">Glycine decarboxylase subunit 1</fullName>
    </alternativeName>
    <alternativeName>
        <fullName evidence="4">Glycine dehydrogenase (aminomethyl-transferring) subunit 1</fullName>
    </alternativeName>
</protein>
<dbReference type="NCBIfam" id="NF001696">
    <property type="entry name" value="PRK00451.1"/>
    <property type="match status" value="1"/>
</dbReference>
<comment type="similarity">
    <text evidence="4">Belongs to the GcvP family. N-terminal subunit subfamily.</text>
</comment>
<accession>A0ABN6F252</accession>
<dbReference type="SUPFAM" id="SSF53383">
    <property type="entry name" value="PLP-dependent transferases"/>
    <property type="match status" value="1"/>
</dbReference>
<dbReference type="Gene3D" id="3.40.640.10">
    <property type="entry name" value="Type I PLP-dependent aspartate aminotransferase-like (Major domain)"/>
    <property type="match status" value="1"/>
</dbReference>
<dbReference type="EC" id="1.4.4.2" evidence="4"/>
<dbReference type="HAMAP" id="MF_00712">
    <property type="entry name" value="GcvPA"/>
    <property type="match status" value="1"/>
</dbReference>
<evidence type="ECO:0000313" key="7">
    <source>
        <dbReference type="Proteomes" id="UP001320148"/>
    </source>
</evidence>
<comment type="catalytic activity">
    <reaction evidence="3 4">
        <text>N(6)-[(R)-lipoyl]-L-lysyl-[glycine-cleavage complex H protein] + glycine + H(+) = N(6)-[(R)-S(8)-aminomethyldihydrolipoyl]-L-lysyl-[glycine-cleavage complex H protein] + CO2</text>
        <dbReference type="Rhea" id="RHEA:24304"/>
        <dbReference type="Rhea" id="RHEA-COMP:10494"/>
        <dbReference type="Rhea" id="RHEA-COMP:10495"/>
        <dbReference type="ChEBI" id="CHEBI:15378"/>
        <dbReference type="ChEBI" id="CHEBI:16526"/>
        <dbReference type="ChEBI" id="CHEBI:57305"/>
        <dbReference type="ChEBI" id="CHEBI:83099"/>
        <dbReference type="ChEBI" id="CHEBI:83143"/>
        <dbReference type="EC" id="1.4.4.2"/>
    </reaction>
</comment>
<dbReference type="EMBL" id="AP024488">
    <property type="protein sequence ID" value="BCS96522.1"/>
    <property type="molecule type" value="Genomic_DNA"/>
</dbReference>
<organism evidence="6 7">
    <name type="scientific">Desulfoluna limicola</name>
    <dbReference type="NCBI Taxonomy" id="2810562"/>
    <lineage>
        <taxon>Bacteria</taxon>
        <taxon>Pseudomonadati</taxon>
        <taxon>Thermodesulfobacteriota</taxon>
        <taxon>Desulfobacteria</taxon>
        <taxon>Desulfobacterales</taxon>
        <taxon>Desulfolunaceae</taxon>
        <taxon>Desulfoluna</taxon>
    </lineage>
</organism>
<keyword evidence="7" id="KW-1185">Reference proteome</keyword>
<comment type="subunit">
    <text evidence="4">The glycine cleavage system is composed of four proteins: P, T, L and H. In this organism, the P 'protein' is a heterodimer of two subunits.</text>
</comment>
<evidence type="ECO:0000256" key="2">
    <source>
        <dbReference type="ARBA" id="ARBA00023002"/>
    </source>
</evidence>
<dbReference type="Proteomes" id="UP001320148">
    <property type="component" value="Chromosome"/>
</dbReference>
<evidence type="ECO:0000256" key="3">
    <source>
        <dbReference type="ARBA" id="ARBA00049026"/>
    </source>
</evidence>
<dbReference type="Gene3D" id="3.90.1150.10">
    <property type="entry name" value="Aspartate Aminotransferase, domain 1"/>
    <property type="match status" value="1"/>
</dbReference>
<dbReference type="Pfam" id="PF02347">
    <property type="entry name" value="GDC-P"/>
    <property type="match status" value="1"/>
</dbReference>
<dbReference type="PIRSF" id="PIRSF006815">
    <property type="entry name" value="GcvPA"/>
    <property type="match status" value="1"/>
</dbReference>
<dbReference type="PANTHER" id="PTHR42806">
    <property type="entry name" value="GLYCINE CLEAVAGE SYSTEM P-PROTEIN"/>
    <property type="match status" value="1"/>
</dbReference>
<dbReference type="PANTHER" id="PTHR42806:SF1">
    <property type="entry name" value="GLYCINE DEHYDROGENASE (DECARBOXYLATING)"/>
    <property type="match status" value="1"/>
</dbReference>
<sequence>MKMRYLPHTQEDIKEMLEVIGVDTVDELFEAIPEACRNKEPLNLPKAMSEWELNAHMDALAATMAPSSEYRVFIGAGSYNHHIPSSVPYLLSRQEFATAYTPYQPEISQGTLQGIYEFQTLVTRLLGMDVATASHYDGATGLSEALLMAVRKTKKNKVAVSALCHPFHRDVIRTYMGPAGIEVVEVPYGKDGRTDLSALEVMDGIAAVAVQSPNFFGVVEDLQSFADVIHAKKGLMIGSFTEAISWGLLKDPGSQGVDIVAGDGQSLGIPKSFGGPGLGLLASTKAYMRQLPGRLVGTTTDLDGKRGFVLTLAAREQHIRREKATSNICSNNGLCAMNAAMYMASLGGSGFKRLAQINHNKAEYLKRKLVEAGVEIPFASPTFNEFVVKFPDGFDKTYDRLLSKMIVAGLPLGRFYPELEGHYLLCVTETLSKIDIDQLVKEVTA</sequence>
<dbReference type="InterPro" id="IPR049315">
    <property type="entry name" value="GDC-P_N"/>
</dbReference>
<reference evidence="6 7" key="1">
    <citation type="submission" date="2021-02" db="EMBL/GenBank/DDBJ databases">
        <title>Complete genome of Desulfoluna sp. strain ASN36.</title>
        <authorList>
            <person name="Takahashi A."/>
            <person name="Kojima H."/>
            <person name="Fukui M."/>
        </authorList>
    </citation>
    <scope>NUCLEOTIDE SEQUENCE [LARGE SCALE GENOMIC DNA]</scope>
    <source>
        <strain evidence="6 7">ASN36</strain>
    </source>
</reference>
<evidence type="ECO:0000256" key="1">
    <source>
        <dbReference type="ARBA" id="ARBA00003788"/>
    </source>
</evidence>
<dbReference type="InterPro" id="IPR023010">
    <property type="entry name" value="GcvPA"/>
</dbReference>
<dbReference type="InterPro" id="IPR015421">
    <property type="entry name" value="PyrdxlP-dep_Trfase_major"/>
</dbReference>
<comment type="function">
    <text evidence="1 4">The glycine cleavage system catalyzes the degradation of glycine. The P protein binds the alpha-amino group of glycine through its pyridoxal phosphate cofactor; CO(2) is released and the remaining methylamine moiety is then transferred to the lipoamide cofactor of the H protein.</text>
</comment>
<dbReference type="InterPro" id="IPR015422">
    <property type="entry name" value="PyrdxlP-dep_Trfase_small"/>
</dbReference>
<feature type="domain" description="Glycine cleavage system P-protein N-terminal" evidence="5">
    <location>
        <begin position="3"/>
        <end position="441"/>
    </location>
</feature>
<keyword evidence="2 4" id="KW-0560">Oxidoreductase</keyword>
<dbReference type="InterPro" id="IPR020581">
    <property type="entry name" value="GDC_P"/>
</dbReference>
<evidence type="ECO:0000313" key="6">
    <source>
        <dbReference type="EMBL" id="BCS96522.1"/>
    </source>
</evidence>
<evidence type="ECO:0000256" key="4">
    <source>
        <dbReference type="HAMAP-Rule" id="MF_00712"/>
    </source>
</evidence>
<gene>
    <name evidence="4 6" type="primary">gcvPA</name>
    <name evidence="6" type="ORF">DSLASN_21540</name>
</gene>
<dbReference type="CDD" id="cd00613">
    <property type="entry name" value="GDC-P"/>
    <property type="match status" value="1"/>
</dbReference>
<evidence type="ECO:0000259" key="5">
    <source>
        <dbReference type="Pfam" id="PF02347"/>
    </source>
</evidence>
<dbReference type="InterPro" id="IPR015424">
    <property type="entry name" value="PyrdxlP-dep_Trfase"/>
</dbReference>
<proteinExistence type="inferred from homology"/>